<name>A0A9E8ZHQ1_9CYAN</name>
<feature type="transmembrane region" description="Helical" evidence="1">
    <location>
        <begin position="12"/>
        <end position="28"/>
    </location>
</feature>
<dbReference type="EMBL" id="CP113797">
    <property type="protein sequence ID" value="WAL61493.1"/>
    <property type="molecule type" value="Genomic_DNA"/>
</dbReference>
<protein>
    <submittedName>
        <fullName evidence="2">Uncharacterized protein</fullName>
    </submittedName>
</protein>
<accession>A0A9E8ZHQ1</accession>
<evidence type="ECO:0000256" key="1">
    <source>
        <dbReference type="SAM" id="Phobius"/>
    </source>
</evidence>
<reference evidence="2" key="1">
    <citation type="submission" date="2022-12" db="EMBL/GenBank/DDBJ databases">
        <title>Polyphasic identification of a Novel Hot-Spring Cyanobacterium Ocullathermofonsia sinensis gen nov. sp. nov. and Genomic Insights on its Adaptations to the Thermal Habitat.</title>
        <authorList>
            <person name="Daroch M."/>
            <person name="Tang J."/>
            <person name="Jiang Y."/>
        </authorList>
    </citation>
    <scope>NUCLEOTIDE SEQUENCE</scope>
    <source>
        <strain evidence="2">PKUAC-SCTA174</strain>
    </source>
</reference>
<proteinExistence type="predicted"/>
<gene>
    <name evidence="2" type="ORF">OXH18_05755</name>
</gene>
<organism evidence="2 3">
    <name type="scientific">Thermocoleostomius sinensis A174</name>
    <dbReference type="NCBI Taxonomy" id="2016057"/>
    <lineage>
        <taxon>Bacteria</taxon>
        <taxon>Bacillati</taxon>
        <taxon>Cyanobacteriota</taxon>
        <taxon>Cyanophyceae</taxon>
        <taxon>Oculatellales</taxon>
        <taxon>Oculatellaceae</taxon>
        <taxon>Thermocoleostomius</taxon>
    </lineage>
</organism>
<keyword evidence="1" id="KW-1133">Transmembrane helix</keyword>
<dbReference type="AlphaFoldDB" id="A0A9E8ZHQ1"/>
<dbReference type="KEGG" id="tsin:OXH18_05755"/>
<evidence type="ECO:0000313" key="3">
    <source>
        <dbReference type="Proteomes" id="UP001163152"/>
    </source>
</evidence>
<sequence>MNLHFSSPFNLMIIPLGTVVLLTALFGVKQVESHFNQADTSHTDTALTENAPLQPALEEPIAPGSSAWCDGRFQDCPN</sequence>
<dbReference type="RefSeq" id="WP_268611473.1">
    <property type="nucleotide sequence ID" value="NZ_CP113797.1"/>
</dbReference>
<keyword evidence="3" id="KW-1185">Reference proteome</keyword>
<keyword evidence="1" id="KW-0812">Transmembrane</keyword>
<keyword evidence="1" id="KW-0472">Membrane</keyword>
<dbReference type="Proteomes" id="UP001163152">
    <property type="component" value="Chromosome"/>
</dbReference>
<evidence type="ECO:0000313" key="2">
    <source>
        <dbReference type="EMBL" id="WAL61493.1"/>
    </source>
</evidence>